<dbReference type="EMBL" id="OMOD01000037">
    <property type="protein sequence ID" value="SPF34595.1"/>
    <property type="molecule type" value="Genomic_DNA"/>
</dbReference>
<sequence length="163" mass="17842">MKPTSFSQGAEKIMSEEHAYRVAAWWTSGRTGLAKSDSAPNAIHFTAPTEFGGLEGRWTPEELLLAAVASCYTTTLRAIAGTAQFNFTDLQVEASGTVRKAESGWTFSQIVVRPNLKITSTEERERALELLKRAEKLCLVSRAIGTTLKFEPQLEIVKPAPAV</sequence>
<dbReference type="InterPro" id="IPR003718">
    <property type="entry name" value="OsmC/Ohr_fam"/>
</dbReference>
<dbReference type="PANTHER" id="PTHR42830">
    <property type="entry name" value="OSMOTICALLY INDUCIBLE FAMILY PROTEIN"/>
    <property type="match status" value="1"/>
</dbReference>
<dbReference type="InterPro" id="IPR052707">
    <property type="entry name" value="OsmC_Ohr_Peroxiredoxin"/>
</dbReference>
<dbReference type="AlphaFoldDB" id="A0A2U3K4J5"/>
<dbReference type="OrthoDB" id="9795405at2"/>
<evidence type="ECO:0000313" key="2">
    <source>
        <dbReference type="Proteomes" id="UP000238701"/>
    </source>
</evidence>
<protein>
    <submittedName>
        <fullName evidence="1">Putative redox protein, regulator of disulfide bond formation</fullName>
    </submittedName>
</protein>
<reference evidence="2" key="1">
    <citation type="submission" date="2018-02" db="EMBL/GenBank/DDBJ databases">
        <authorList>
            <person name="Hausmann B."/>
        </authorList>
    </citation>
    <scope>NUCLEOTIDE SEQUENCE [LARGE SCALE GENOMIC DNA]</scope>
    <source>
        <strain evidence="2">Peat soil MAG SbA1</strain>
    </source>
</reference>
<dbReference type="SUPFAM" id="SSF82784">
    <property type="entry name" value="OsmC-like"/>
    <property type="match status" value="1"/>
</dbReference>
<gene>
    <name evidence="1" type="ORF">SBA1_1310016</name>
</gene>
<accession>A0A2U3K4J5</accession>
<dbReference type="InterPro" id="IPR036102">
    <property type="entry name" value="OsmC/Ohrsf"/>
</dbReference>
<dbReference type="Pfam" id="PF02566">
    <property type="entry name" value="OsmC"/>
    <property type="match status" value="1"/>
</dbReference>
<dbReference type="PANTHER" id="PTHR42830:SF2">
    <property type="entry name" value="OSMC_OHR FAMILY PROTEIN"/>
    <property type="match status" value="1"/>
</dbReference>
<name>A0A2U3K4J5_9BACT</name>
<evidence type="ECO:0000313" key="1">
    <source>
        <dbReference type="EMBL" id="SPF34595.1"/>
    </source>
</evidence>
<dbReference type="Gene3D" id="3.30.300.20">
    <property type="match status" value="1"/>
</dbReference>
<proteinExistence type="predicted"/>
<dbReference type="Proteomes" id="UP000238701">
    <property type="component" value="Unassembled WGS sequence"/>
</dbReference>
<dbReference type="InterPro" id="IPR015946">
    <property type="entry name" value="KH_dom-like_a/b"/>
</dbReference>
<organism evidence="1 2">
    <name type="scientific">Candidatus Sulfotelmatobacter kueseliae</name>
    <dbReference type="NCBI Taxonomy" id="2042962"/>
    <lineage>
        <taxon>Bacteria</taxon>
        <taxon>Pseudomonadati</taxon>
        <taxon>Acidobacteriota</taxon>
        <taxon>Terriglobia</taxon>
        <taxon>Terriglobales</taxon>
        <taxon>Candidatus Korobacteraceae</taxon>
        <taxon>Candidatus Sulfotelmatobacter</taxon>
    </lineage>
</organism>